<gene>
    <name evidence="3" type="ordered locus">Mahau_2691</name>
</gene>
<feature type="signal peptide" evidence="2">
    <location>
        <begin position="1"/>
        <end position="23"/>
    </location>
</feature>
<evidence type="ECO:0000313" key="4">
    <source>
        <dbReference type="Proteomes" id="UP000008457"/>
    </source>
</evidence>
<reference evidence="4" key="1">
    <citation type="submission" date="2010-11" db="EMBL/GenBank/DDBJ databases">
        <title>The complete genome of Mahella australiensis DSM 15567.</title>
        <authorList>
            <consortium name="US DOE Joint Genome Institute (JGI-PGF)"/>
            <person name="Lucas S."/>
            <person name="Copeland A."/>
            <person name="Lapidus A."/>
            <person name="Bruce D."/>
            <person name="Goodwin L."/>
            <person name="Pitluck S."/>
            <person name="Kyrpides N."/>
            <person name="Mavromatis K."/>
            <person name="Pagani I."/>
            <person name="Ivanova N."/>
            <person name="Teshima H."/>
            <person name="Brettin T."/>
            <person name="Detter J.C."/>
            <person name="Han C."/>
            <person name="Tapia R."/>
            <person name="Land M."/>
            <person name="Hauser L."/>
            <person name="Markowitz V."/>
            <person name="Cheng J.-F."/>
            <person name="Hugenholtz P."/>
            <person name="Woyke T."/>
            <person name="Wu D."/>
            <person name="Spring S."/>
            <person name="Pukall R."/>
            <person name="Steenblock K."/>
            <person name="Schneider S."/>
            <person name="Klenk H.-P."/>
            <person name="Eisen J.A."/>
        </authorList>
    </citation>
    <scope>NUCLEOTIDE SEQUENCE [LARGE SCALE GENOMIC DNA]</scope>
    <source>
        <strain evidence="4">DSM 15567 / CIP 107919 / 50-1 BON</strain>
    </source>
</reference>
<organism evidence="3 4">
    <name type="scientific">Mahella australiensis (strain DSM 15567 / CIP 107919 / 50-1 BON)</name>
    <dbReference type="NCBI Taxonomy" id="697281"/>
    <lineage>
        <taxon>Bacteria</taxon>
        <taxon>Bacillati</taxon>
        <taxon>Bacillota</taxon>
        <taxon>Clostridia</taxon>
        <taxon>Thermoanaerobacterales</taxon>
        <taxon>Thermoanaerobacterales Family IV. Incertae Sedis</taxon>
        <taxon>Mahella</taxon>
    </lineage>
</organism>
<dbReference type="OrthoDB" id="2491264at2"/>
<dbReference type="KEGG" id="mas:Mahau_2691"/>
<dbReference type="Proteomes" id="UP000008457">
    <property type="component" value="Chromosome"/>
</dbReference>
<evidence type="ECO:0000256" key="2">
    <source>
        <dbReference type="SAM" id="SignalP"/>
    </source>
</evidence>
<dbReference type="AlphaFoldDB" id="F3ZZ45"/>
<dbReference type="STRING" id="697281.Mahau_2691"/>
<keyword evidence="2" id="KW-0732">Signal</keyword>
<accession>F3ZZ45</accession>
<dbReference type="EMBL" id="CP002360">
    <property type="protein sequence ID" value="AEE97827.1"/>
    <property type="molecule type" value="Genomic_DNA"/>
</dbReference>
<dbReference type="Gene3D" id="3.40.190.10">
    <property type="entry name" value="Periplasmic binding protein-like II"/>
    <property type="match status" value="2"/>
</dbReference>
<protein>
    <recommendedName>
        <fullName evidence="5">Extracellular solute-binding protein family 1</fullName>
    </recommendedName>
</protein>
<keyword evidence="4" id="KW-1185">Reference proteome</keyword>
<dbReference type="PROSITE" id="PS51257">
    <property type="entry name" value="PROKAR_LIPOPROTEIN"/>
    <property type="match status" value="1"/>
</dbReference>
<feature type="chain" id="PRO_5039021838" description="Extracellular solute-binding protein family 1" evidence="2">
    <location>
        <begin position="24"/>
        <end position="652"/>
    </location>
</feature>
<name>F3ZZ45_MAHA5</name>
<dbReference type="eggNOG" id="COG1653">
    <property type="taxonomic scope" value="Bacteria"/>
</dbReference>
<evidence type="ECO:0000313" key="3">
    <source>
        <dbReference type="EMBL" id="AEE97827.1"/>
    </source>
</evidence>
<sequence>MSKVLTKWLAMMMVLLLALSVLAGCGQKEEEPQPSEQGDGEEQQQTEEAKNYWDMLDQVSDSSDLPDWTGKKLELSMWQAHGPGEAELKKSDGDVVTPEIFRVTGVKVDADESFDNGGQTADVKLGMLAASGDWPDLILNASMSGGLTQLVENDKLYDLTDLIPKYMPNLMKKLGQDVLKQIADGDTRVAVNGKIYGIPGGITEQTYPMVEKSIDAQKYAIFSPPQDWGYIWVRDDVLKKLYPDAKSQKDIEELYMQKGSFTKEDILDVSINSKDDFVKFLYDVKKVIDQEGLKEGNQPVQVTYGFAGVDNWGLFTNLTSWLEGASSGNNYFTYYDKKTQKIEYMFKQPWFKEDLAMWNKLVRDGIVSKESLIDNNAAAKDKINKGLYAVCYYNTIPDPAVFKSQNKPYNYRKVYLNIPVKYDQFVVPAPLPKSTSNVAIFKDSVKEEDLPQILHWLDFMISDTGEKLESWGPKSAGLWEENNGKRVFKDKDLEAEMVYGEPGDKWAYYNLGNSWVTGETEKISLGWKMPFVHWHKTKFNPAYMYDRQRNPNEANTYFSLGFVEPIKTTQTKPFNIYNFSDFIPEVQKAWAARQSFEDAMLKTLAASSDSEFEKLYNDFISTVEKNGYNDDVLAKINELFPKYNEAYMQNLK</sequence>
<dbReference type="HOGENOM" id="CLU_420229_0_0_9"/>
<dbReference type="RefSeq" id="WP_013782250.1">
    <property type="nucleotide sequence ID" value="NC_015520.1"/>
</dbReference>
<reference evidence="3 4" key="2">
    <citation type="journal article" date="2011" name="Stand. Genomic Sci.">
        <title>Complete genome sequence of Mahella australiensis type strain (50-1 BON).</title>
        <authorList>
            <person name="Sikorski J."/>
            <person name="Teshima H."/>
            <person name="Nolan M."/>
            <person name="Lucas S."/>
            <person name="Hammon N."/>
            <person name="Deshpande S."/>
            <person name="Cheng J.F."/>
            <person name="Pitluck S."/>
            <person name="Liolios K."/>
            <person name="Pagani I."/>
            <person name="Ivanova N."/>
            <person name="Huntemann M."/>
            <person name="Mavromatis K."/>
            <person name="Ovchinikova G."/>
            <person name="Pati A."/>
            <person name="Tapia R."/>
            <person name="Han C."/>
            <person name="Goodwin L."/>
            <person name="Chen A."/>
            <person name="Palaniappan K."/>
            <person name="Land M."/>
            <person name="Hauser L."/>
            <person name="Ngatchou-Djao O.D."/>
            <person name="Rohde M."/>
            <person name="Pukall R."/>
            <person name="Spring S."/>
            <person name="Abt B."/>
            <person name="Goker M."/>
            <person name="Detter J.C."/>
            <person name="Woyke T."/>
            <person name="Bristow J."/>
            <person name="Markowitz V."/>
            <person name="Hugenholtz P."/>
            <person name="Eisen J.A."/>
            <person name="Kyrpides N.C."/>
            <person name="Klenk H.P."/>
            <person name="Lapidus A."/>
        </authorList>
    </citation>
    <scope>NUCLEOTIDE SEQUENCE [LARGE SCALE GENOMIC DNA]</scope>
    <source>
        <strain evidence="4">DSM 15567 / CIP 107919 / 50-1 BON</strain>
    </source>
</reference>
<evidence type="ECO:0000256" key="1">
    <source>
        <dbReference type="SAM" id="MobiDB-lite"/>
    </source>
</evidence>
<proteinExistence type="predicted"/>
<dbReference type="SUPFAM" id="SSF53850">
    <property type="entry name" value="Periplasmic binding protein-like II"/>
    <property type="match status" value="1"/>
</dbReference>
<feature type="region of interest" description="Disordered" evidence="1">
    <location>
        <begin position="28"/>
        <end position="48"/>
    </location>
</feature>
<evidence type="ECO:0008006" key="5">
    <source>
        <dbReference type="Google" id="ProtNLM"/>
    </source>
</evidence>